<organism evidence="1 2">
    <name type="scientific">Musa troglodytarum</name>
    <name type="common">fe'i banana</name>
    <dbReference type="NCBI Taxonomy" id="320322"/>
    <lineage>
        <taxon>Eukaryota</taxon>
        <taxon>Viridiplantae</taxon>
        <taxon>Streptophyta</taxon>
        <taxon>Embryophyta</taxon>
        <taxon>Tracheophyta</taxon>
        <taxon>Spermatophyta</taxon>
        <taxon>Magnoliopsida</taxon>
        <taxon>Liliopsida</taxon>
        <taxon>Zingiberales</taxon>
        <taxon>Musaceae</taxon>
        <taxon>Musa</taxon>
    </lineage>
</organism>
<protein>
    <submittedName>
        <fullName evidence="1">Uncharacterized protein</fullName>
    </submittedName>
</protein>
<proteinExistence type="predicted"/>
<reference evidence="1" key="1">
    <citation type="submission" date="2022-05" db="EMBL/GenBank/DDBJ databases">
        <title>The Musa troglodytarum L. genome provides insights into the mechanism of non-climacteric behaviour and enrichment of carotenoids.</title>
        <authorList>
            <person name="Wang J."/>
        </authorList>
    </citation>
    <scope>NUCLEOTIDE SEQUENCE</scope>
    <source>
        <tissue evidence="1">Leaf</tissue>
    </source>
</reference>
<evidence type="ECO:0000313" key="1">
    <source>
        <dbReference type="EMBL" id="URE23854.1"/>
    </source>
</evidence>
<accession>A0A9E7KQ89</accession>
<evidence type="ECO:0000313" key="2">
    <source>
        <dbReference type="Proteomes" id="UP001055439"/>
    </source>
</evidence>
<sequence>MSAAVLPAKFHPKPPSTADAELGIYSLPILSSFDSKRPA</sequence>
<keyword evidence="2" id="KW-1185">Reference proteome</keyword>
<dbReference type="EMBL" id="CP097510">
    <property type="protein sequence ID" value="URE23854.1"/>
    <property type="molecule type" value="Genomic_DNA"/>
</dbReference>
<dbReference type="Proteomes" id="UP001055439">
    <property type="component" value="Chromosome 8"/>
</dbReference>
<name>A0A9E7KQ89_9LILI</name>
<dbReference type="AlphaFoldDB" id="A0A9E7KQ89"/>
<gene>
    <name evidence="1" type="ORF">MUK42_35228</name>
</gene>